<dbReference type="SUPFAM" id="SSF63817">
    <property type="entry name" value="Sortase"/>
    <property type="match status" value="1"/>
</dbReference>
<dbReference type="EMBL" id="JANFLP010000011">
    <property type="protein sequence ID" value="MCQ1950500.1"/>
    <property type="molecule type" value="Genomic_DNA"/>
</dbReference>
<evidence type="ECO:0000256" key="1">
    <source>
        <dbReference type="ARBA" id="ARBA00022801"/>
    </source>
</evidence>
<evidence type="ECO:0000256" key="3">
    <source>
        <dbReference type="SAM" id="SignalP"/>
    </source>
</evidence>
<keyword evidence="5" id="KW-1185">Reference proteome</keyword>
<sequence>MPVVPLQRFAAAACLSAAILAGSAACSGAPEAVSPAQSVSAAPAPTSTAAPAPTSTAAPAPASTGAPTVPATDIPVRPAVPTPAEAVPEPVRVSVEGTGIELEVIPVGQEANGAMTLPDNHYQAGWYRYGPAPGSSRGAAVLAAHVDSRTEELPIAELDDVPAGTPVTVTRSDGTVVKYTSEKVQNIPKASLDEFNLFDRDGAPRLELVTCGGRWLDSVGDYEDNVVLTAVPVP</sequence>
<feature type="chain" id="PRO_5045130935" evidence="3">
    <location>
        <begin position="25"/>
        <end position="234"/>
    </location>
</feature>
<dbReference type="Proteomes" id="UP001206924">
    <property type="component" value="Unassembled WGS sequence"/>
</dbReference>
<reference evidence="4 5" key="1">
    <citation type="submission" date="2022-07" db="EMBL/GenBank/DDBJ databases">
        <title>Novel species in genus Arthrobacter.</title>
        <authorList>
            <person name="Liu Y."/>
        </authorList>
    </citation>
    <scope>NUCLEOTIDE SEQUENCE [LARGE SCALE GENOMIC DNA]</scope>
    <source>
        <strain evidence="5">zg-Y859</strain>
    </source>
</reference>
<dbReference type="InterPro" id="IPR042001">
    <property type="entry name" value="Sortase_F"/>
</dbReference>
<evidence type="ECO:0000313" key="5">
    <source>
        <dbReference type="Proteomes" id="UP001206924"/>
    </source>
</evidence>
<gene>
    <name evidence="4" type="ORF">NNX28_11240</name>
</gene>
<dbReference type="RefSeq" id="WP_255865802.1">
    <property type="nucleotide sequence ID" value="NZ_CP104263.1"/>
</dbReference>
<organism evidence="4 5">
    <name type="scientific">Arthrobacter jinronghuae</name>
    <dbReference type="NCBI Taxonomy" id="2964609"/>
    <lineage>
        <taxon>Bacteria</taxon>
        <taxon>Bacillati</taxon>
        <taxon>Actinomycetota</taxon>
        <taxon>Actinomycetes</taxon>
        <taxon>Micrococcales</taxon>
        <taxon>Micrococcaceae</taxon>
        <taxon>Arthrobacter</taxon>
    </lineage>
</organism>
<accession>A0ABT1NRZ4</accession>
<name>A0ABT1NRZ4_9MICC</name>
<feature type="signal peptide" evidence="3">
    <location>
        <begin position="1"/>
        <end position="24"/>
    </location>
</feature>
<protein>
    <submittedName>
        <fullName evidence="4">Class F sortase</fullName>
    </submittedName>
</protein>
<dbReference type="InterPro" id="IPR023365">
    <property type="entry name" value="Sortase_dom-sf"/>
</dbReference>
<keyword evidence="1" id="KW-0378">Hydrolase</keyword>
<dbReference type="InterPro" id="IPR005754">
    <property type="entry name" value="Sortase"/>
</dbReference>
<dbReference type="Pfam" id="PF04203">
    <property type="entry name" value="Sortase"/>
    <property type="match status" value="1"/>
</dbReference>
<proteinExistence type="predicted"/>
<evidence type="ECO:0000256" key="2">
    <source>
        <dbReference type="SAM" id="MobiDB-lite"/>
    </source>
</evidence>
<comment type="caution">
    <text evidence="4">The sequence shown here is derived from an EMBL/GenBank/DDBJ whole genome shotgun (WGS) entry which is preliminary data.</text>
</comment>
<keyword evidence="3" id="KW-0732">Signal</keyword>
<dbReference type="CDD" id="cd05829">
    <property type="entry name" value="Sortase_F"/>
    <property type="match status" value="1"/>
</dbReference>
<dbReference type="Gene3D" id="2.40.260.10">
    <property type="entry name" value="Sortase"/>
    <property type="match status" value="1"/>
</dbReference>
<evidence type="ECO:0000313" key="4">
    <source>
        <dbReference type="EMBL" id="MCQ1950500.1"/>
    </source>
</evidence>
<feature type="region of interest" description="Disordered" evidence="2">
    <location>
        <begin position="41"/>
        <end position="83"/>
    </location>
</feature>